<gene>
    <name evidence="2" type="ORF">BGZ99_004690</name>
</gene>
<dbReference type="AlphaFoldDB" id="A0A9P6RLB2"/>
<feature type="compositionally biased region" description="Polar residues" evidence="1">
    <location>
        <begin position="300"/>
        <end position="320"/>
    </location>
</feature>
<dbReference type="Proteomes" id="UP000738325">
    <property type="component" value="Unassembled WGS sequence"/>
</dbReference>
<feature type="compositionally biased region" description="Low complexity" evidence="1">
    <location>
        <begin position="217"/>
        <end position="289"/>
    </location>
</feature>
<feature type="region of interest" description="Disordered" evidence="1">
    <location>
        <begin position="1"/>
        <end position="86"/>
    </location>
</feature>
<accession>A0A9P6RLB2</accession>
<organism evidence="2 3">
    <name type="scientific">Dissophora globulifera</name>
    <dbReference type="NCBI Taxonomy" id="979702"/>
    <lineage>
        <taxon>Eukaryota</taxon>
        <taxon>Fungi</taxon>
        <taxon>Fungi incertae sedis</taxon>
        <taxon>Mucoromycota</taxon>
        <taxon>Mortierellomycotina</taxon>
        <taxon>Mortierellomycetes</taxon>
        <taxon>Mortierellales</taxon>
        <taxon>Mortierellaceae</taxon>
        <taxon>Dissophora</taxon>
    </lineage>
</organism>
<feature type="compositionally biased region" description="Basic and acidic residues" evidence="1">
    <location>
        <begin position="1"/>
        <end position="14"/>
    </location>
</feature>
<feature type="region of interest" description="Disordered" evidence="1">
    <location>
        <begin position="480"/>
        <end position="527"/>
    </location>
</feature>
<comment type="caution">
    <text evidence="2">The sequence shown here is derived from an EMBL/GenBank/DDBJ whole genome shotgun (WGS) entry which is preliminary data.</text>
</comment>
<evidence type="ECO:0000313" key="2">
    <source>
        <dbReference type="EMBL" id="KAG0320073.1"/>
    </source>
</evidence>
<dbReference type="EMBL" id="JAAAIP010000296">
    <property type="protein sequence ID" value="KAG0320073.1"/>
    <property type="molecule type" value="Genomic_DNA"/>
</dbReference>
<feature type="compositionally biased region" description="Low complexity" evidence="1">
    <location>
        <begin position="480"/>
        <end position="493"/>
    </location>
</feature>
<evidence type="ECO:0000313" key="3">
    <source>
        <dbReference type="Proteomes" id="UP000738325"/>
    </source>
</evidence>
<reference evidence="2" key="1">
    <citation type="journal article" date="2020" name="Fungal Divers.">
        <title>Resolving the Mortierellaceae phylogeny through synthesis of multi-gene phylogenetics and phylogenomics.</title>
        <authorList>
            <person name="Vandepol N."/>
            <person name="Liber J."/>
            <person name="Desiro A."/>
            <person name="Na H."/>
            <person name="Kennedy M."/>
            <person name="Barry K."/>
            <person name="Grigoriev I.V."/>
            <person name="Miller A.N."/>
            <person name="O'Donnell K."/>
            <person name="Stajich J.E."/>
            <person name="Bonito G."/>
        </authorList>
    </citation>
    <scope>NUCLEOTIDE SEQUENCE</scope>
    <source>
        <strain evidence="2">REB-010B</strain>
    </source>
</reference>
<proteinExistence type="predicted"/>
<dbReference type="OrthoDB" id="2450078at2759"/>
<protein>
    <submittedName>
        <fullName evidence="2">Uncharacterized protein</fullName>
    </submittedName>
</protein>
<keyword evidence="3" id="KW-1185">Reference proteome</keyword>
<feature type="compositionally biased region" description="Basic and acidic residues" evidence="1">
    <location>
        <begin position="290"/>
        <end position="299"/>
    </location>
</feature>
<feature type="compositionally biased region" description="Acidic residues" evidence="1">
    <location>
        <begin position="494"/>
        <end position="520"/>
    </location>
</feature>
<evidence type="ECO:0000256" key="1">
    <source>
        <dbReference type="SAM" id="MobiDB-lite"/>
    </source>
</evidence>
<feature type="region of interest" description="Disordered" evidence="1">
    <location>
        <begin position="217"/>
        <end position="320"/>
    </location>
</feature>
<feature type="compositionally biased region" description="Low complexity" evidence="1">
    <location>
        <begin position="22"/>
        <end position="73"/>
    </location>
</feature>
<sequence length="566" mass="61852">MSEHVFPLKDDDWITNRPTPKLQQQQQRQQQQQQQQQYQQQQQLTLRQSRQQQPHRQQTLFSHRTTTTSSFSLGRSSLDRPRRYSDNNYGGNFSTCSTFSFKQQQQPSRVFDIETLYSQRHSGISGNGSGSGSRSYNVESSRLERLPLGTGRPEGVWNAFSSRYTQQDWHDWTNDPQNLTPSKWDITARRLIAPRAEVTTETARAGAETARAAATVTARAATGTPRVATGTLRAATPPTRASTAPAKATTAPRTPEMTPPAALAATSPSSATSSFSPPSSSSSSSPAQSFHRDSVEEVSRNQSSTTPRIQSNDLDSSTTPTLISFETSESTESTTMSSIKLVEEHGLLDLNFDTVITSQPPVPAVLEDLLDLDFSAAASSDTSMLIDLSDSGALLSSISAPSSANSTLIDSMSSTHSMTDLLGILDDSLDSTISQKTMIPGESHYNRHVSTNKIPDSGEKIGAVDLLSFLDAPVQESAASTDALTTSSIVSDNSQDDDDDDDDDSDRDTDYENDSDDSDAMSDTKSDLWRVTGDNQIVMDLEALERVRADLERIGVTWEQLTQVRL</sequence>
<name>A0A9P6RLB2_9FUNG</name>